<protein>
    <recommendedName>
        <fullName evidence="1">ISXO2-like transposase domain-containing protein</fullName>
    </recommendedName>
</protein>
<dbReference type="SMART" id="SM01126">
    <property type="entry name" value="DDE_Tnp_IS1595"/>
    <property type="match status" value="1"/>
</dbReference>
<sequence length="195" mass="23120">MELRKDNWFEGSRIPFCSALRFIYCWCEELTSTKFCEKQLDLSDKTVIDWNNELCVLDMENKPNKKVGGPDCIAEIDESLFIKRKNNCGRVLPEKWVFGDGSTIYSDSWKGYQTNRIEIEGFLLAKVNHKYNFIDPDTGVHTQTVERMWGSAKWRNKRYRGTARHHLESYLSEFIWRQHQVKENRDCFESMLNSI</sequence>
<name>A0A8T0E848_ARGBR</name>
<feature type="domain" description="ISXO2-like transposase" evidence="1">
    <location>
        <begin position="66"/>
        <end position="179"/>
    </location>
</feature>
<proteinExistence type="predicted"/>
<evidence type="ECO:0000313" key="3">
    <source>
        <dbReference type="Proteomes" id="UP000807504"/>
    </source>
</evidence>
<dbReference type="EMBL" id="JABXBU010002230">
    <property type="protein sequence ID" value="KAF8767664.1"/>
    <property type="molecule type" value="Genomic_DNA"/>
</dbReference>
<gene>
    <name evidence="2" type="ORF">HNY73_020586</name>
</gene>
<dbReference type="PANTHER" id="PTHR47163:SF2">
    <property type="entry name" value="SI:DKEY-17M8.2"/>
    <property type="match status" value="1"/>
</dbReference>
<dbReference type="Proteomes" id="UP000807504">
    <property type="component" value="Unassembled WGS sequence"/>
</dbReference>
<reference evidence="2" key="1">
    <citation type="journal article" date="2020" name="bioRxiv">
        <title>Chromosome-level reference genome of the European wasp spider Argiope bruennichi: a resource for studies on range expansion and evolutionary adaptation.</title>
        <authorList>
            <person name="Sheffer M.M."/>
            <person name="Hoppe A."/>
            <person name="Krehenwinkel H."/>
            <person name="Uhl G."/>
            <person name="Kuss A.W."/>
            <person name="Jensen L."/>
            <person name="Jensen C."/>
            <person name="Gillespie R.G."/>
            <person name="Hoff K.J."/>
            <person name="Prost S."/>
        </authorList>
    </citation>
    <scope>NUCLEOTIDE SEQUENCE</scope>
</reference>
<comment type="caution">
    <text evidence="2">The sequence shown here is derived from an EMBL/GenBank/DDBJ whole genome shotgun (WGS) entry which is preliminary data.</text>
</comment>
<accession>A0A8T0E848</accession>
<dbReference type="Pfam" id="PF12762">
    <property type="entry name" value="DDE_Tnp_IS1595"/>
    <property type="match status" value="1"/>
</dbReference>
<organism evidence="2 3">
    <name type="scientific">Argiope bruennichi</name>
    <name type="common">Wasp spider</name>
    <name type="synonym">Aranea bruennichi</name>
    <dbReference type="NCBI Taxonomy" id="94029"/>
    <lineage>
        <taxon>Eukaryota</taxon>
        <taxon>Metazoa</taxon>
        <taxon>Ecdysozoa</taxon>
        <taxon>Arthropoda</taxon>
        <taxon>Chelicerata</taxon>
        <taxon>Arachnida</taxon>
        <taxon>Araneae</taxon>
        <taxon>Araneomorphae</taxon>
        <taxon>Entelegynae</taxon>
        <taxon>Araneoidea</taxon>
        <taxon>Araneidae</taxon>
        <taxon>Argiope</taxon>
    </lineage>
</organism>
<dbReference type="InterPro" id="IPR053164">
    <property type="entry name" value="IS1016-like_transposase"/>
</dbReference>
<evidence type="ECO:0000259" key="1">
    <source>
        <dbReference type="SMART" id="SM01126"/>
    </source>
</evidence>
<keyword evidence="3" id="KW-1185">Reference proteome</keyword>
<dbReference type="InterPro" id="IPR024445">
    <property type="entry name" value="Tnp_ISXO2-like"/>
</dbReference>
<reference evidence="2" key="2">
    <citation type="submission" date="2020-06" db="EMBL/GenBank/DDBJ databases">
        <authorList>
            <person name="Sheffer M."/>
        </authorList>
    </citation>
    <scope>NUCLEOTIDE SEQUENCE</scope>
</reference>
<dbReference type="AlphaFoldDB" id="A0A8T0E848"/>
<dbReference type="PANTHER" id="PTHR47163">
    <property type="entry name" value="DDE_TNP_IS1595 DOMAIN-CONTAINING PROTEIN"/>
    <property type="match status" value="1"/>
</dbReference>
<evidence type="ECO:0000313" key="2">
    <source>
        <dbReference type="EMBL" id="KAF8767664.1"/>
    </source>
</evidence>